<proteinExistence type="predicted"/>
<keyword evidence="2" id="KW-1185">Reference proteome</keyword>
<evidence type="ECO:0000313" key="1">
    <source>
        <dbReference type="EMBL" id="ETO04054.1"/>
    </source>
</evidence>
<organism evidence="1 2">
    <name type="scientific">Reticulomyxa filosa</name>
    <dbReference type="NCBI Taxonomy" id="46433"/>
    <lineage>
        <taxon>Eukaryota</taxon>
        <taxon>Sar</taxon>
        <taxon>Rhizaria</taxon>
        <taxon>Retaria</taxon>
        <taxon>Foraminifera</taxon>
        <taxon>Monothalamids</taxon>
        <taxon>Reticulomyxidae</taxon>
        <taxon>Reticulomyxa</taxon>
    </lineage>
</organism>
<accession>X6LR05</accession>
<gene>
    <name evidence="1" type="ORF">RFI_33348</name>
</gene>
<dbReference type="EMBL" id="ASPP01030593">
    <property type="protein sequence ID" value="ETO04054.1"/>
    <property type="molecule type" value="Genomic_DNA"/>
</dbReference>
<dbReference type="AlphaFoldDB" id="X6LR05"/>
<dbReference type="Proteomes" id="UP000023152">
    <property type="component" value="Unassembled WGS sequence"/>
</dbReference>
<comment type="caution">
    <text evidence="1">The sequence shown here is derived from an EMBL/GenBank/DDBJ whole genome shotgun (WGS) entry which is preliminary data.</text>
</comment>
<feature type="non-terminal residue" evidence="1">
    <location>
        <position position="1"/>
    </location>
</feature>
<sequence length="119" mass="14361">KKKKKKKKKNETGNYIFSDKERENFLKTKKRALRRALFMDAKIKRVSDIDTTQETFRAKLHFYLTWLATYDEVQEYLKWERQAELKKAAARKIAAWAPEWEPQLEFTNAIDIHEYGRTC</sequence>
<protein>
    <submittedName>
        <fullName evidence="1">Uncharacterized protein</fullName>
    </submittedName>
</protein>
<name>X6LR05_RETFI</name>
<reference evidence="1 2" key="1">
    <citation type="journal article" date="2013" name="Curr. Biol.">
        <title>The Genome of the Foraminiferan Reticulomyxa filosa.</title>
        <authorList>
            <person name="Glockner G."/>
            <person name="Hulsmann N."/>
            <person name="Schleicher M."/>
            <person name="Noegel A.A."/>
            <person name="Eichinger L."/>
            <person name="Gallinger C."/>
            <person name="Pawlowski J."/>
            <person name="Sierra R."/>
            <person name="Euteneuer U."/>
            <person name="Pillet L."/>
            <person name="Moustafa A."/>
            <person name="Platzer M."/>
            <person name="Groth M."/>
            <person name="Szafranski K."/>
            <person name="Schliwa M."/>
        </authorList>
    </citation>
    <scope>NUCLEOTIDE SEQUENCE [LARGE SCALE GENOMIC DNA]</scope>
</reference>
<evidence type="ECO:0000313" key="2">
    <source>
        <dbReference type="Proteomes" id="UP000023152"/>
    </source>
</evidence>